<accession>A0A1W1HBX8</accession>
<evidence type="ECO:0000313" key="2">
    <source>
        <dbReference type="Proteomes" id="UP000191931"/>
    </source>
</evidence>
<protein>
    <submittedName>
        <fullName evidence="1">Uncharacterized protein</fullName>
    </submittedName>
</protein>
<keyword evidence="2" id="KW-1185">Reference proteome</keyword>
<reference evidence="1 2" key="1">
    <citation type="submission" date="2017-03" db="EMBL/GenBank/DDBJ databases">
        <authorList>
            <person name="Afonso C.L."/>
            <person name="Miller P.J."/>
            <person name="Scott M.A."/>
            <person name="Spackman E."/>
            <person name="Goraichik I."/>
            <person name="Dimitrov K.M."/>
            <person name="Suarez D.L."/>
            <person name="Swayne D.E."/>
        </authorList>
    </citation>
    <scope>NUCLEOTIDE SEQUENCE [LARGE SCALE GENOMIC DNA]</scope>
    <source>
        <strain evidence="1">PRJEB14757</strain>
    </source>
</reference>
<dbReference type="Proteomes" id="UP000191931">
    <property type="component" value="Unassembled WGS sequence"/>
</dbReference>
<name>A0A1W1HBX8_9BACT</name>
<gene>
    <name evidence="1" type="ORF">MTBBW1_2030039</name>
</gene>
<dbReference type="EMBL" id="FWEV01000117">
    <property type="protein sequence ID" value="SLM29949.1"/>
    <property type="molecule type" value="Genomic_DNA"/>
</dbReference>
<dbReference type="AlphaFoldDB" id="A0A1W1HBX8"/>
<proteinExistence type="predicted"/>
<sequence length="40" mass="4754">MSANTIYNLFHGKIDKKIDFLQFQEQFFEAIELLMIGFVI</sequence>
<evidence type="ECO:0000313" key="1">
    <source>
        <dbReference type="EMBL" id="SLM29949.1"/>
    </source>
</evidence>
<organism evidence="1 2">
    <name type="scientific">Desulfamplus magnetovallimortis</name>
    <dbReference type="NCBI Taxonomy" id="1246637"/>
    <lineage>
        <taxon>Bacteria</taxon>
        <taxon>Pseudomonadati</taxon>
        <taxon>Thermodesulfobacteriota</taxon>
        <taxon>Desulfobacteria</taxon>
        <taxon>Desulfobacterales</taxon>
        <taxon>Desulfobacteraceae</taxon>
        <taxon>Desulfamplus</taxon>
    </lineage>
</organism>